<reference evidence="1" key="1">
    <citation type="submission" date="2022-10" db="EMBL/GenBank/DDBJ databases">
        <title>Culturing micro-colonial fungi from biological soil crusts in the Mojave desert and describing Neophaeococcomyces mojavensis, and introducing the new genera and species Taxawa tesnikishii.</title>
        <authorList>
            <person name="Kurbessoian T."/>
            <person name="Stajich J.E."/>
        </authorList>
    </citation>
    <scope>NUCLEOTIDE SEQUENCE</scope>
    <source>
        <strain evidence="1">JES_112</strain>
    </source>
</reference>
<evidence type="ECO:0000313" key="2">
    <source>
        <dbReference type="Proteomes" id="UP001172386"/>
    </source>
</evidence>
<dbReference type="EMBL" id="JAPDRQ010000133">
    <property type="protein sequence ID" value="KAJ9654047.1"/>
    <property type="molecule type" value="Genomic_DNA"/>
</dbReference>
<comment type="caution">
    <text evidence="1">The sequence shown here is derived from an EMBL/GenBank/DDBJ whole genome shotgun (WGS) entry which is preliminary data.</text>
</comment>
<proteinExistence type="predicted"/>
<evidence type="ECO:0000313" key="1">
    <source>
        <dbReference type="EMBL" id="KAJ9654047.1"/>
    </source>
</evidence>
<dbReference type="Proteomes" id="UP001172386">
    <property type="component" value="Unassembled WGS sequence"/>
</dbReference>
<gene>
    <name evidence="1" type="ORF">H2198_006846</name>
</gene>
<protein>
    <submittedName>
        <fullName evidence="1">Uncharacterized protein</fullName>
    </submittedName>
</protein>
<organism evidence="1 2">
    <name type="scientific">Neophaeococcomyces mojaviensis</name>
    <dbReference type="NCBI Taxonomy" id="3383035"/>
    <lineage>
        <taxon>Eukaryota</taxon>
        <taxon>Fungi</taxon>
        <taxon>Dikarya</taxon>
        <taxon>Ascomycota</taxon>
        <taxon>Pezizomycotina</taxon>
        <taxon>Eurotiomycetes</taxon>
        <taxon>Chaetothyriomycetidae</taxon>
        <taxon>Chaetothyriales</taxon>
        <taxon>Chaetothyriales incertae sedis</taxon>
        <taxon>Neophaeococcomyces</taxon>
    </lineage>
</organism>
<sequence length="247" mass="26104">MASTPSKPPSSGSPPVNISPYCHLDPVSYVKGTHLLTLENGVLVHPRSKLFTDMGPITIKEGSIISEKCTIGNLSGKDSIMLHKGQAPKALLAATDSNTQTLGSNSGVFTQEGLANEPELPITIGRSVYIHPNVNLQPPCTVADFAILEPGVTVSPGCFINSHSKICAGVNLPAGAVVSSWTVVYGTDGRMRRRRHKDVSEDSRLEGMARERSAATNLLRTSANASKTGSTTPGSASRSKRESVIRS</sequence>
<accession>A0ACC3A1Q1</accession>
<name>A0ACC3A1Q1_9EURO</name>
<keyword evidence="2" id="KW-1185">Reference proteome</keyword>